<evidence type="ECO:0000313" key="2">
    <source>
        <dbReference type="Proteomes" id="UP000192596"/>
    </source>
</evidence>
<sequence length="124" mass="14540">MGYEQVNGNNKSVSWQMPATQYYLQYLWPHRDHKIEEYGNCTLWTYEEQHCQGKNWAWLRDVASLPKVEMTCHAPHGFKTISSARLECHDNVEKPESGDGKKGRCKPDDFDCWKLENIDHGNHD</sequence>
<organism evidence="1 2">
    <name type="scientific">Cryoendolithus antarcticus</name>
    <dbReference type="NCBI Taxonomy" id="1507870"/>
    <lineage>
        <taxon>Eukaryota</taxon>
        <taxon>Fungi</taxon>
        <taxon>Dikarya</taxon>
        <taxon>Ascomycota</taxon>
        <taxon>Pezizomycotina</taxon>
        <taxon>Dothideomycetes</taxon>
        <taxon>Dothideomycetidae</taxon>
        <taxon>Cladosporiales</taxon>
        <taxon>Cladosporiaceae</taxon>
        <taxon>Cryoendolithus</taxon>
    </lineage>
</organism>
<keyword evidence="2" id="KW-1185">Reference proteome</keyword>
<dbReference type="EMBL" id="NAJO01000019">
    <property type="protein sequence ID" value="OQO05535.1"/>
    <property type="molecule type" value="Genomic_DNA"/>
</dbReference>
<dbReference type="AlphaFoldDB" id="A0A1V8T279"/>
<dbReference type="InParanoid" id="A0A1V8T279"/>
<reference evidence="2" key="1">
    <citation type="submission" date="2017-03" db="EMBL/GenBank/DDBJ databases">
        <title>Genomes of endolithic fungi from Antarctica.</title>
        <authorList>
            <person name="Coleine C."/>
            <person name="Masonjones S."/>
            <person name="Stajich J.E."/>
        </authorList>
    </citation>
    <scope>NUCLEOTIDE SEQUENCE [LARGE SCALE GENOMIC DNA]</scope>
    <source>
        <strain evidence="2">CCFEE 5527</strain>
    </source>
</reference>
<proteinExistence type="predicted"/>
<gene>
    <name evidence="1" type="ORF">B0A48_09305</name>
</gene>
<name>A0A1V8T279_9PEZI</name>
<dbReference type="Proteomes" id="UP000192596">
    <property type="component" value="Unassembled WGS sequence"/>
</dbReference>
<evidence type="ECO:0000313" key="1">
    <source>
        <dbReference type="EMBL" id="OQO05535.1"/>
    </source>
</evidence>
<accession>A0A1V8T279</accession>
<comment type="caution">
    <text evidence="1">The sequence shown here is derived from an EMBL/GenBank/DDBJ whole genome shotgun (WGS) entry which is preliminary data.</text>
</comment>
<protein>
    <submittedName>
        <fullName evidence="1">Uncharacterized protein</fullName>
    </submittedName>
</protein>